<organism evidence="1 2">
    <name type="scientific">Botryobasidium botryosum (strain FD-172 SS1)</name>
    <dbReference type="NCBI Taxonomy" id="930990"/>
    <lineage>
        <taxon>Eukaryota</taxon>
        <taxon>Fungi</taxon>
        <taxon>Dikarya</taxon>
        <taxon>Basidiomycota</taxon>
        <taxon>Agaricomycotina</taxon>
        <taxon>Agaricomycetes</taxon>
        <taxon>Cantharellales</taxon>
        <taxon>Botryobasidiaceae</taxon>
        <taxon>Botryobasidium</taxon>
    </lineage>
</organism>
<protein>
    <submittedName>
        <fullName evidence="1">Uncharacterized protein</fullName>
    </submittedName>
</protein>
<evidence type="ECO:0000313" key="2">
    <source>
        <dbReference type="Proteomes" id="UP000027195"/>
    </source>
</evidence>
<dbReference type="EMBL" id="KL198193">
    <property type="protein sequence ID" value="KDQ05754.1"/>
    <property type="molecule type" value="Genomic_DNA"/>
</dbReference>
<evidence type="ECO:0000313" key="1">
    <source>
        <dbReference type="EMBL" id="KDQ05754.1"/>
    </source>
</evidence>
<dbReference type="AlphaFoldDB" id="A0A067LRX8"/>
<sequence>PYENKYFLKQMTDTLPHTPDFGHHTVTITGNLTDSKGEFCMKTVDLWLRKPLDSIWEILQNPEYDGSTFYAPEKVF</sequence>
<feature type="non-terminal residue" evidence="1">
    <location>
        <position position="76"/>
    </location>
</feature>
<dbReference type="HOGENOM" id="CLU_198673_0_0_1"/>
<keyword evidence="2" id="KW-1185">Reference proteome</keyword>
<dbReference type="InParanoid" id="A0A067LRX8"/>
<reference evidence="2" key="1">
    <citation type="journal article" date="2014" name="Proc. Natl. Acad. Sci. U.S.A.">
        <title>Extensive sampling of basidiomycete genomes demonstrates inadequacy of the white-rot/brown-rot paradigm for wood decay fungi.</title>
        <authorList>
            <person name="Riley R."/>
            <person name="Salamov A.A."/>
            <person name="Brown D.W."/>
            <person name="Nagy L.G."/>
            <person name="Floudas D."/>
            <person name="Held B.W."/>
            <person name="Levasseur A."/>
            <person name="Lombard V."/>
            <person name="Morin E."/>
            <person name="Otillar R."/>
            <person name="Lindquist E.A."/>
            <person name="Sun H."/>
            <person name="LaButti K.M."/>
            <person name="Schmutz J."/>
            <person name="Jabbour D."/>
            <person name="Luo H."/>
            <person name="Baker S.E."/>
            <person name="Pisabarro A.G."/>
            <person name="Walton J.D."/>
            <person name="Blanchette R.A."/>
            <person name="Henrissat B."/>
            <person name="Martin F."/>
            <person name="Cullen D."/>
            <person name="Hibbett D.S."/>
            <person name="Grigoriev I.V."/>
        </authorList>
    </citation>
    <scope>NUCLEOTIDE SEQUENCE [LARGE SCALE GENOMIC DNA]</scope>
    <source>
        <strain evidence="2">FD-172 SS1</strain>
    </source>
</reference>
<name>A0A067LRX8_BOTB1</name>
<feature type="non-terminal residue" evidence="1">
    <location>
        <position position="1"/>
    </location>
</feature>
<dbReference type="Proteomes" id="UP000027195">
    <property type="component" value="Unassembled WGS sequence"/>
</dbReference>
<dbReference type="Pfam" id="PF18759">
    <property type="entry name" value="Plavaka"/>
    <property type="match status" value="1"/>
</dbReference>
<gene>
    <name evidence="1" type="ORF">BOTBODRAFT_79596</name>
</gene>
<proteinExistence type="predicted"/>
<accession>A0A067LRX8</accession>
<dbReference type="InterPro" id="IPR041078">
    <property type="entry name" value="Plavaka"/>
</dbReference>